<sequence>MTSAQSGPRSDAHYDDGQIFLDRQAITLRRYHFPSGTSKIIPLSAVRGYKAESLGFIMDRFLIWGGTDPRRWLPLDIWRPIKSTLVTLDVVGTTPAPACTPLRPKEFLATLDELLGDQAARRG</sequence>
<comment type="caution">
    <text evidence="1">The sequence shown here is derived from an EMBL/GenBank/DDBJ whole genome shotgun (WGS) entry which is preliminary data.</text>
</comment>
<evidence type="ECO:0000313" key="2">
    <source>
        <dbReference type="Proteomes" id="UP000093898"/>
    </source>
</evidence>
<dbReference type="STRING" id="56689.GCA_001291445_03335"/>
<dbReference type="OrthoDB" id="4762135at2"/>
<name>A0A1A3H5Q5_MYCMU</name>
<organism evidence="1 2">
    <name type="scientific">Mycolicibacterium mucogenicum</name>
    <name type="common">Mycobacterium mucogenicum</name>
    <dbReference type="NCBI Taxonomy" id="56689"/>
    <lineage>
        <taxon>Bacteria</taxon>
        <taxon>Bacillati</taxon>
        <taxon>Actinomycetota</taxon>
        <taxon>Actinomycetes</taxon>
        <taxon>Mycobacteriales</taxon>
        <taxon>Mycobacteriaceae</taxon>
        <taxon>Mycolicibacterium</taxon>
    </lineage>
</organism>
<dbReference type="EMBL" id="LZLC01000089">
    <property type="protein sequence ID" value="OBJ42966.1"/>
    <property type="molecule type" value="Genomic_DNA"/>
</dbReference>
<dbReference type="Proteomes" id="UP000093898">
    <property type="component" value="Unassembled WGS sequence"/>
</dbReference>
<evidence type="ECO:0000313" key="1">
    <source>
        <dbReference type="EMBL" id="OBJ42966.1"/>
    </source>
</evidence>
<reference evidence="1 2" key="1">
    <citation type="submission" date="2016-06" db="EMBL/GenBank/DDBJ databases">
        <authorList>
            <person name="Kjaerup R.B."/>
            <person name="Dalgaard T.S."/>
            <person name="Juul-Madsen H.R."/>
        </authorList>
    </citation>
    <scope>NUCLEOTIDE SEQUENCE [LARGE SCALE GENOMIC DNA]</scope>
    <source>
        <strain evidence="1 2">1127319.6</strain>
    </source>
</reference>
<dbReference type="RefSeq" id="WP_051634668.1">
    <property type="nucleotide sequence ID" value="NZ_CYSI01000007.1"/>
</dbReference>
<gene>
    <name evidence="1" type="ORF">A5630_19760</name>
</gene>
<proteinExistence type="predicted"/>
<accession>A0A1A3H5Q5</accession>
<dbReference type="GeneID" id="76728830"/>
<protein>
    <submittedName>
        <fullName evidence="1">Uncharacterized protein</fullName>
    </submittedName>
</protein>
<dbReference type="AlphaFoldDB" id="A0A1A3H5Q5"/>